<sequence>MGVKSLAEILKTNPKPIDMLMPFEKWIERQQENENNKIQR</sequence>
<accession>A0A0S4XN70</accession>
<dbReference type="AlphaFoldDB" id="A0A0S4XN70"/>
<reference evidence="1" key="1">
    <citation type="submission" date="2015-11" db="EMBL/GenBank/DDBJ databases">
        <authorList>
            <person name="Zhang Y."/>
            <person name="Guo Z."/>
        </authorList>
    </citation>
    <scope>NUCLEOTIDE SEQUENCE</scope>
    <source>
        <strain evidence="1">BN30871</strain>
    </source>
</reference>
<gene>
    <name evidence="1" type="ORF">BN3087_430022</name>
</gene>
<protein>
    <submittedName>
        <fullName evidence="1">Uncharacterized protein</fullName>
    </submittedName>
</protein>
<name>A0A0S4XN70_9BACT</name>
<evidence type="ECO:0000313" key="1">
    <source>
        <dbReference type="EMBL" id="CUV65754.1"/>
    </source>
</evidence>
<organism evidence="1">
    <name type="scientific">Sulfurovum sp. enrichment culture clone C5</name>
    <dbReference type="NCBI Taxonomy" id="497650"/>
    <lineage>
        <taxon>Bacteria</taxon>
        <taxon>Pseudomonadati</taxon>
        <taxon>Campylobacterota</taxon>
        <taxon>Epsilonproteobacteria</taxon>
        <taxon>Campylobacterales</taxon>
        <taxon>Sulfurovaceae</taxon>
        <taxon>Sulfurovum</taxon>
        <taxon>environmental samples</taxon>
    </lineage>
</organism>
<dbReference type="EMBL" id="FAXN01000044">
    <property type="protein sequence ID" value="CUV65754.1"/>
    <property type="molecule type" value="Genomic_DNA"/>
</dbReference>
<proteinExistence type="predicted"/>